<protein>
    <submittedName>
        <fullName evidence="2">Uncharacterized protein</fullName>
    </submittedName>
</protein>
<accession>A0A2N5TGV3</accession>
<proteinExistence type="predicted"/>
<feature type="compositionally biased region" description="Low complexity" evidence="1">
    <location>
        <begin position="30"/>
        <end position="44"/>
    </location>
</feature>
<evidence type="ECO:0000313" key="3">
    <source>
        <dbReference type="Proteomes" id="UP000235392"/>
    </source>
</evidence>
<feature type="compositionally biased region" description="Polar residues" evidence="1">
    <location>
        <begin position="13"/>
        <end position="28"/>
    </location>
</feature>
<evidence type="ECO:0000313" key="2">
    <source>
        <dbReference type="EMBL" id="PLW24689.1"/>
    </source>
</evidence>
<name>A0A2N5TGV3_9BASI</name>
<reference evidence="2 3" key="1">
    <citation type="submission" date="2017-11" db="EMBL/GenBank/DDBJ databases">
        <title>De novo assembly and phasing of dikaryotic genomes from two isolates of Puccinia coronata f. sp. avenae, the causal agent of oat crown rust.</title>
        <authorList>
            <person name="Miller M.E."/>
            <person name="Zhang Y."/>
            <person name="Omidvar V."/>
            <person name="Sperschneider J."/>
            <person name="Schwessinger B."/>
            <person name="Raley C."/>
            <person name="Palmer J.M."/>
            <person name="Garnica D."/>
            <person name="Upadhyaya N."/>
            <person name="Rathjen J."/>
            <person name="Taylor J.M."/>
            <person name="Park R.F."/>
            <person name="Dodds P.N."/>
            <person name="Hirsch C.D."/>
            <person name="Kianian S.F."/>
            <person name="Figueroa M."/>
        </authorList>
    </citation>
    <scope>NUCLEOTIDE SEQUENCE [LARGE SCALE GENOMIC DNA]</scope>
    <source>
        <strain evidence="2">12SD80</strain>
    </source>
</reference>
<sequence>MRRPRRPPKRTCRQSLPNTVATPTTQEAMSIDSSVSDADAAADPIDVDKEQPAESQAATLSASGGPAGANTNQEEMSREQ</sequence>
<comment type="caution">
    <text evidence="2">The sequence shown here is derived from an EMBL/GenBank/DDBJ whole genome shotgun (WGS) entry which is preliminary data.</text>
</comment>
<dbReference type="EMBL" id="PGCI01000605">
    <property type="protein sequence ID" value="PLW24689.1"/>
    <property type="molecule type" value="Genomic_DNA"/>
</dbReference>
<gene>
    <name evidence="2" type="ORF">PCASD_07585</name>
</gene>
<organism evidence="2 3">
    <name type="scientific">Puccinia coronata f. sp. avenae</name>
    <dbReference type="NCBI Taxonomy" id="200324"/>
    <lineage>
        <taxon>Eukaryota</taxon>
        <taxon>Fungi</taxon>
        <taxon>Dikarya</taxon>
        <taxon>Basidiomycota</taxon>
        <taxon>Pucciniomycotina</taxon>
        <taxon>Pucciniomycetes</taxon>
        <taxon>Pucciniales</taxon>
        <taxon>Pucciniaceae</taxon>
        <taxon>Puccinia</taxon>
    </lineage>
</organism>
<feature type="compositionally biased region" description="Basic residues" evidence="1">
    <location>
        <begin position="1"/>
        <end position="12"/>
    </location>
</feature>
<feature type="region of interest" description="Disordered" evidence="1">
    <location>
        <begin position="1"/>
        <end position="80"/>
    </location>
</feature>
<evidence type="ECO:0000256" key="1">
    <source>
        <dbReference type="SAM" id="MobiDB-lite"/>
    </source>
</evidence>
<dbReference type="AlphaFoldDB" id="A0A2N5TGV3"/>
<feature type="compositionally biased region" description="Polar residues" evidence="1">
    <location>
        <begin position="53"/>
        <end position="62"/>
    </location>
</feature>
<dbReference type="Proteomes" id="UP000235392">
    <property type="component" value="Unassembled WGS sequence"/>
</dbReference>